<dbReference type="Gene3D" id="3.80.10.10">
    <property type="entry name" value="Ribonuclease Inhibitor"/>
    <property type="match status" value="1"/>
</dbReference>
<sequence length="267" mass="29363">MRGRVGSAASSAMTDEATLLKAVLDAPDDDAPRLAYAQWSDGQGDAVSIARGELIRAQIDLMHTAPEVIKTGRAFGLQHRIWELIERHGASWAGAIAGSVDAYHFVRGFVGWIKLSARRFLDHGDSIMALAPVQHLDLTDVRDVDEALFDSPLWSHIRSLSMDACGLHDLHLQMLAASPHVTNLRWLSVADNHLTLAAAEALAASPFLRDLRYVELRGNPTDPVERLGYDSGIVVASWMPPEGKSLEARFGHQAWLHREVIPGRFEV</sequence>
<dbReference type="NCBIfam" id="TIGR02996">
    <property type="entry name" value="rpt_mate_G_obs"/>
    <property type="match status" value="1"/>
</dbReference>
<proteinExistence type="predicted"/>
<name>A9F1C5_SORC5</name>
<evidence type="ECO:0000313" key="2">
    <source>
        <dbReference type="Proteomes" id="UP000002139"/>
    </source>
</evidence>
<organism evidence="1 2">
    <name type="scientific">Sorangium cellulosum (strain So ce56)</name>
    <name type="common">Polyangium cellulosum (strain So ce56)</name>
    <dbReference type="NCBI Taxonomy" id="448385"/>
    <lineage>
        <taxon>Bacteria</taxon>
        <taxon>Pseudomonadati</taxon>
        <taxon>Myxococcota</taxon>
        <taxon>Polyangia</taxon>
        <taxon>Polyangiales</taxon>
        <taxon>Polyangiaceae</taxon>
        <taxon>Sorangium</taxon>
    </lineage>
</organism>
<reference evidence="1 2" key="1">
    <citation type="journal article" date="2007" name="Nat. Biotechnol.">
        <title>Complete genome sequence of the myxobacterium Sorangium cellulosum.</title>
        <authorList>
            <person name="Schneiker S."/>
            <person name="Perlova O."/>
            <person name="Kaiser O."/>
            <person name="Gerth K."/>
            <person name="Alici A."/>
            <person name="Altmeyer M.O."/>
            <person name="Bartels D."/>
            <person name="Bekel T."/>
            <person name="Beyer S."/>
            <person name="Bode E."/>
            <person name="Bode H.B."/>
            <person name="Bolten C.J."/>
            <person name="Choudhuri J.V."/>
            <person name="Doss S."/>
            <person name="Elnakady Y.A."/>
            <person name="Frank B."/>
            <person name="Gaigalat L."/>
            <person name="Goesmann A."/>
            <person name="Groeger C."/>
            <person name="Gross F."/>
            <person name="Jelsbak L."/>
            <person name="Jelsbak L."/>
            <person name="Kalinowski J."/>
            <person name="Kegler C."/>
            <person name="Knauber T."/>
            <person name="Konietzny S."/>
            <person name="Kopp M."/>
            <person name="Krause L."/>
            <person name="Krug D."/>
            <person name="Linke B."/>
            <person name="Mahmud T."/>
            <person name="Martinez-Arias R."/>
            <person name="McHardy A.C."/>
            <person name="Merai M."/>
            <person name="Meyer F."/>
            <person name="Mormann S."/>
            <person name="Munoz-Dorado J."/>
            <person name="Perez J."/>
            <person name="Pradella S."/>
            <person name="Rachid S."/>
            <person name="Raddatz G."/>
            <person name="Rosenau F."/>
            <person name="Rueckert C."/>
            <person name="Sasse F."/>
            <person name="Scharfe M."/>
            <person name="Schuster S.C."/>
            <person name="Suen G."/>
            <person name="Treuner-Lange A."/>
            <person name="Velicer G.J."/>
            <person name="Vorholter F.-J."/>
            <person name="Weissman K.J."/>
            <person name="Welch R.D."/>
            <person name="Wenzel S.C."/>
            <person name="Whitworth D.E."/>
            <person name="Wilhelm S."/>
            <person name="Wittmann C."/>
            <person name="Bloecker H."/>
            <person name="Puehler A."/>
            <person name="Mueller R."/>
        </authorList>
    </citation>
    <scope>NUCLEOTIDE SEQUENCE [LARGE SCALE GENOMIC DNA]</scope>
    <source>
        <strain evidence="2">So ce56</strain>
    </source>
</reference>
<dbReference type="AlphaFoldDB" id="A9F1C5"/>
<dbReference type="eggNOG" id="COG4886">
    <property type="taxonomic scope" value="Bacteria"/>
</dbReference>
<dbReference type="HOGENOM" id="CLU_1061306_0_0_7"/>
<dbReference type="KEGG" id="scl:sce1195"/>
<protein>
    <recommendedName>
        <fullName evidence="3">Leucine-rich repeat domain-containing protein</fullName>
    </recommendedName>
</protein>
<evidence type="ECO:0000313" key="1">
    <source>
        <dbReference type="EMBL" id="CAN91352.1"/>
    </source>
</evidence>
<dbReference type="EMBL" id="AM746676">
    <property type="protein sequence ID" value="CAN91352.1"/>
    <property type="molecule type" value="Genomic_DNA"/>
</dbReference>
<dbReference type="BioCyc" id="SCEL448385:SCE_RS06225-MONOMER"/>
<dbReference type="InterPro" id="IPR014338">
    <property type="entry name" value="CHP02996_rpt-companion-dom"/>
</dbReference>
<gene>
    <name evidence="1" type="ordered locus">sce1195</name>
</gene>
<dbReference type="Proteomes" id="UP000002139">
    <property type="component" value="Chromosome"/>
</dbReference>
<dbReference type="SUPFAM" id="SSF52047">
    <property type="entry name" value="RNI-like"/>
    <property type="match status" value="1"/>
</dbReference>
<accession>A9F1C5</accession>
<keyword evidence="2" id="KW-1185">Reference proteome</keyword>
<dbReference type="InterPro" id="IPR032675">
    <property type="entry name" value="LRR_dom_sf"/>
</dbReference>
<evidence type="ECO:0008006" key="3">
    <source>
        <dbReference type="Google" id="ProtNLM"/>
    </source>
</evidence>